<reference evidence="2" key="2">
    <citation type="journal article" date="2015" name="Data Brief">
        <title>Shoot transcriptome of the giant reed, Arundo donax.</title>
        <authorList>
            <person name="Barrero R.A."/>
            <person name="Guerrero F.D."/>
            <person name="Moolhuijzen P."/>
            <person name="Goolsby J.A."/>
            <person name="Tidwell J."/>
            <person name="Bellgard S.E."/>
            <person name="Bellgard M.I."/>
        </authorList>
    </citation>
    <scope>NUCLEOTIDE SEQUENCE</scope>
    <source>
        <tissue evidence="2">Shoot tissue taken approximately 20 cm above the soil surface</tissue>
    </source>
</reference>
<dbReference type="EMBL" id="GBRH01218589">
    <property type="protein sequence ID" value="JAD79306.1"/>
    <property type="molecule type" value="Transcribed_RNA"/>
</dbReference>
<dbReference type="AlphaFoldDB" id="A0A0A9CUL8"/>
<evidence type="ECO:0000313" key="2">
    <source>
        <dbReference type="EMBL" id="JAD79306.1"/>
    </source>
</evidence>
<sequence>MIKSFYSSEASAKEFGRSREKNTLIRRSDDYTESLIGTLLQKGAQRLHNDVIPTERSDDHPSEHPMVSRVKWYLTVSPKSYTHRKFPHLKKFTRRIIR</sequence>
<name>A0A0A9CUL8_ARUDO</name>
<feature type="compositionally biased region" description="Polar residues" evidence="1">
    <location>
        <begin position="1"/>
        <end position="10"/>
    </location>
</feature>
<accession>A0A0A9CUL8</accession>
<protein>
    <submittedName>
        <fullName evidence="2">Uncharacterized protein</fullName>
    </submittedName>
</protein>
<feature type="compositionally biased region" description="Basic and acidic residues" evidence="1">
    <location>
        <begin position="11"/>
        <end position="22"/>
    </location>
</feature>
<evidence type="ECO:0000256" key="1">
    <source>
        <dbReference type="SAM" id="MobiDB-lite"/>
    </source>
</evidence>
<organism evidence="2">
    <name type="scientific">Arundo donax</name>
    <name type="common">Giant reed</name>
    <name type="synonym">Donax arundinaceus</name>
    <dbReference type="NCBI Taxonomy" id="35708"/>
    <lineage>
        <taxon>Eukaryota</taxon>
        <taxon>Viridiplantae</taxon>
        <taxon>Streptophyta</taxon>
        <taxon>Embryophyta</taxon>
        <taxon>Tracheophyta</taxon>
        <taxon>Spermatophyta</taxon>
        <taxon>Magnoliopsida</taxon>
        <taxon>Liliopsida</taxon>
        <taxon>Poales</taxon>
        <taxon>Poaceae</taxon>
        <taxon>PACMAD clade</taxon>
        <taxon>Arundinoideae</taxon>
        <taxon>Arundineae</taxon>
        <taxon>Arundo</taxon>
    </lineage>
</organism>
<proteinExistence type="predicted"/>
<reference evidence="2" key="1">
    <citation type="submission" date="2014-09" db="EMBL/GenBank/DDBJ databases">
        <authorList>
            <person name="Magalhaes I.L.F."/>
            <person name="Oliveira U."/>
            <person name="Santos F.R."/>
            <person name="Vidigal T.H.D.A."/>
            <person name="Brescovit A.D."/>
            <person name="Santos A.J."/>
        </authorList>
    </citation>
    <scope>NUCLEOTIDE SEQUENCE</scope>
    <source>
        <tissue evidence="2">Shoot tissue taken approximately 20 cm above the soil surface</tissue>
    </source>
</reference>
<feature type="region of interest" description="Disordered" evidence="1">
    <location>
        <begin position="1"/>
        <end position="22"/>
    </location>
</feature>